<dbReference type="EMBL" id="LGKP01000011">
    <property type="protein sequence ID" value="KPL90658.1"/>
    <property type="molecule type" value="Genomic_DNA"/>
</dbReference>
<reference evidence="1 2" key="1">
    <citation type="submission" date="2015-07" db="EMBL/GenBank/DDBJ databases">
        <title>Whole genome sequence of Herpetosiphon geysericola DSM 7119.</title>
        <authorList>
            <person name="Hemp J."/>
            <person name="Ward L.M."/>
            <person name="Pace L.A."/>
            <person name="Fischer W.W."/>
        </authorList>
    </citation>
    <scope>NUCLEOTIDE SEQUENCE [LARGE SCALE GENOMIC DNA]</scope>
    <source>
        <strain evidence="1 2">DSM 7119</strain>
    </source>
</reference>
<dbReference type="RefSeq" id="WP_054533568.1">
    <property type="nucleotide sequence ID" value="NZ_LGKP01000011.1"/>
</dbReference>
<sequence>MAKLWQPQSEALYHLSEDATISQFTPRPHPRQAEHPDLVWAIQGSHVVNYLLPRDCPRICIRCDQHTSPADQTRFFGLSTAPTIIAVEHIWLERIRSTKLYAYEFSQADFQQSDPAAGYWISLRTVRPGALHPIDDLLGQLVGLGVELHIMPNLWRLQQAVAQSTLQFSMIRMRNAQPSSE</sequence>
<dbReference type="AlphaFoldDB" id="A0A0N8GSZ3"/>
<organism evidence="1 2">
    <name type="scientific">Herpetosiphon geysericola</name>
    <dbReference type="NCBI Taxonomy" id="70996"/>
    <lineage>
        <taxon>Bacteria</taxon>
        <taxon>Bacillati</taxon>
        <taxon>Chloroflexota</taxon>
        <taxon>Chloroflexia</taxon>
        <taxon>Herpetosiphonales</taxon>
        <taxon>Herpetosiphonaceae</taxon>
        <taxon>Herpetosiphon</taxon>
    </lineage>
</organism>
<evidence type="ECO:0000313" key="2">
    <source>
        <dbReference type="Proteomes" id="UP000050277"/>
    </source>
</evidence>
<proteinExistence type="predicted"/>
<name>A0A0N8GSZ3_9CHLR</name>
<dbReference type="Proteomes" id="UP000050277">
    <property type="component" value="Unassembled WGS sequence"/>
</dbReference>
<dbReference type="PATRIC" id="fig|70996.4.peg.5650"/>
<protein>
    <submittedName>
        <fullName evidence="1">Uncharacterized protein</fullName>
    </submittedName>
</protein>
<dbReference type="STRING" id="70996.SE18_06240"/>
<dbReference type="InterPro" id="IPR049253">
    <property type="entry name" value="DUF6886"/>
</dbReference>
<accession>A0A0N8GSZ3</accession>
<dbReference type="Pfam" id="PF21820">
    <property type="entry name" value="DUF6886"/>
    <property type="match status" value="1"/>
</dbReference>
<keyword evidence="2" id="KW-1185">Reference proteome</keyword>
<comment type="caution">
    <text evidence="1">The sequence shown here is derived from an EMBL/GenBank/DDBJ whole genome shotgun (WGS) entry which is preliminary data.</text>
</comment>
<evidence type="ECO:0000313" key="1">
    <source>
        <dbReference type="EMBL" id="KPL90658.1"/>
    </source>
</evidence>
<gene>
    <name evidence="1" type="ORF">SE18_06240</name>
</gene>
<dbReference type="OrthoDB" id="156685at2"/>